<evidence type="ECO:0008006" key="3">
    <source>
        <dbReference type="Google" id="ProtNLM"/>
    </source>
</evidence>
<proteinExistence type="predicted"/>
<accession>V6Z4D0</accession>
<name>V6Z4D0_STRAG</name>
<dbReference type="AlphaFoldDB" id="V6Z4D0"/>
<gene>
    <name evidence="1" type="ORF">SAG0136_11360</name>
</gene>
<dbReference type="Proteomes" id="UP000018482">
    <property type="component" value="Unassembled WGS sequence"/>
</dbReference>
<organism evidence="1 2">
    <name type="scientific">Streptococcus agalactiae LMG 14747</name>
    <dbReference type="NCBI Taxonomy" id="1154860"/>
    <lineage>
        <taxon>Bacteria</taxon>
        <taxon>Bacillati</taxon>
        <taxon>Bacillota</taxon>
        <taxon>Bacilli</taxon>
        <taxon>Lactobacillales</taxon>
        <taxon>Streptococcaceae</taxon>
        <taxon>Streptococcus</taxon>
    </lineage>
</organism>
<reference evidence="1 2" key="1">
    <citation type="submission" date="2013-05" db="EMBL/GenBank/DDBJ databases">
        <authorList>
            <person name="Richards V.P."/>
            <person name="Durkin S.A.S."/>
            <person name="Kim M."/>
            <person name="Pavinski Bitar P.D."/>
            <person name="Stanhope M.J."/>
            <person name="Town C.D."/>
            <person name="Venter J.C."/>
        </authorList>
    </citation>
    <scope>NUCLEOTIDE SEQUENCE [LARGE SCALE GENOMIC DNA]</scope>
    <source>
        <strain evidence="1 2">LMG 14747</strain>
    </source>
</reference>
<sequence>MKNKNFSWKAEKLLSILLSKVERGSLRKIQEVIEMTDKATTVTHDEELADTLIAISVISKRLATKIKEEDNHESNEENC</sequence>
<dbReference type="EMBL" id="ANQC01000143">
    <property type="protein sequence ID" value="ESV55770.1"/>
    <property type="molecule type" value="Genomic_DNA"/>
</dbReference>
<evidence type="ECO:0000313" key="1">
    <source>
        <dbReference type="EMBL" id="ESV55770.1"/>
    </source>
</evidence>
<protein>
    <recommendedName>
        <fullName evidence="3">Phage protein</fullName>
    </recommendedName>
</protein>
<comment type="caution">
    <text evidence="1">The sequence shown here is derived from an EMBL/GenBank/DDBJ whole genome shotgun (WGS) entry which is preliminary data.</text>
</comment>
<evidence type="ECO:0000313" key="2">
    <source>
        <dbReference type="Proteomes" id="UP000018482"/>
    </source>
</evidence>